<dbReference type="HOGENOM" id="CLU_2586515_0_0_11"/>
<accession>E6K0Q9</accession>
<proteinExistence type="predicted"/>
<keyword evidence="3" id="KW-1185">Reference proteome</keyword>
<dbReference type="AlphaFoldDB" id="E6K0Q9"/>
<reference evidence="2 3" key="1">
    <citation type="submission" date="2010-12" db="EMBL/GenBank/DDBJ databases">
        <authorList>
            <person name="Muzny D."/>
            <person name="Qin X."/>
            <person name="Buhay C."/>
            <person name="Dugan-Rocha S."/>
            <person name="Ding Y."/>
            <person name="Chen G."/>
            <person name="Hawes A."/>
            <person name="Holder M."/>
            <person name="Jhangiani S."/>
            <person name="Johnson A."/>
            <person name="Khan Z."/>
            <person name="Li Z."/>
            <person name="Liu W."/>
            <person name="Liu X."/>
            <person name="Perez L."/>
            <person name="Shen H."/>
            <person name="Wang Q."/>
            <person name="Watt J."/>
            <person name="Xi L."/>
            <person name="Xin Y."/>
            <person name="Zhou J."/>
            <person name="Deng J."/>
            <person name="Jiang H."/>
            <person name="Liu Y."/>
            <person name="Qu J."/>
            <person name="Song X.-Z."/>
            <person name="Zhang L."/>
            <person name="Villasana D."/>
            <person name="Johnson A."/>
            <person name="Liu J."/>
            <person name="Liyanage D."/>
            <person name="Lorensuhewa L."/>
            <person name="Robinson T."/>
            <person name="Song A."/>
            <person name="Song B.-B."/>
            <person name="Dinh H."/>
            <person name="Thornton R."/>
            <person name="Coyle M."/>
            <person name="Francisco L."/>
            <person name="Jackson L."/>
            <person name="Javaid M."/>
            <person name="Korchina V."/>
            <person name="Kovar C."/>
            <person name="Mata R."/>
            <person name="Mathew T."/>
            <person name="Ngo R."/>
            <person name="Nguyen L."/>
            <person name="Nguyen N."/>
            <person name="Okwuonu G."/>
            <person name="Ongeri F."/>
            <person name="Pham C."/>
            <person name="Simmons D."/>
            <person name="Wilczek-Boney K."/>
            <person name="Hale W."/>
            <person name="Jakkamsetti A."/>
            <person name="Pham P."/>
            <person name="Ruth R."/>
            <person name="San Lucas F."/>
            <person name="Warren J."/>
            <person name="Zhang J."/>
            <person name="Zhao Z."/>
            <person name="Zhou C."/>
            <person name="Zhu D."/>
            <person name="Lee S."/>
            <person name="Bess C."/>
            <person name="Blankenburg K."/>
            <person name="Forbes L."/>
            <person name="Fu Q."/>
            <person name="Gubbala S."/>
            <person name="Hirani K."/>
            <person name="Jayaseelan J.C."/>
            <person name="Lara F."/>
            <person name="Munidasa M."/>
            <person name="Palculict T."/>
            <person name="Patil S."/>
            <person name="Pu L.-L."/>
            <person name="Saada N."/>
            <person name="Tang L."/>
            <person name="Weissenberger G."/>
            <person name="Zhu Y."/>
            <person name="Hemphill L."/>
            <person name="Shang Y."/>
            <person name="Youmans B."/>
            <person name="Ayvaz T."/>
            <person name="Ross M."/>
            <person name="Santibanez J."/>
            <person name="Aqrawi P."/>
            <person name="Gross S."/>
            <person name="Joshi V."/>
            <person name="Fowler G."/>
            <person name="Nazareth L."/>
            <person name="Reid J."/>
            <person name="Worley K."/>
            <person name="Petrosino J."/>
            <person name="Highlander S."/>
            <person name="Gibbs R."/>
        </authorList>
    </citation>
    <scope>NUCLEOTIDE SEQUENCE [LARGE SCALE GENOMIC DNA]</scope>
    <source>
        <strain evidence="2 3">DSM 10105</strain>
    </source>
</reference>
<organism evidence="2 3">
    <name type="scientific">Parascardovia denticolens DSM 10105 = JCM 12538</name>
    <dbReference type="NCBI Taxonomy" id="864564"/>
    <lineage>
        <taxon>Bacteria</taxon>
        <taxon>Bacillati</taxon>
        <taxon>Actinomycetota</taxon>
        <taxon>Actinomycetes</taxon>
        <taxon>Bifidobacteriales</taxon>
        <taxon>Bifidobacteriaceae</taxon>
        <taxon>Parascardovia</taxon>
    </lineage>
</organism>
<name>E6K0Q9_PARDN</name>
<evidence type="ECO:0000313" key="2">
    <source>
        <dbReference type="EMBL" id="EFT83390.1"/>
    </source>
</evidence>
<dbReference type="Proteomes" id="UP000004946">
    <property type="component" value="Chromosome"/>
</dbReference>
<dbReference type="EMBL" id="AEON01000001">
    <property type="protein sequence ID" value="EFT83390.1"/>
    <property type="molecule type" value="Genomic_DNA"/>
</dbReference>
<gene>
    <name evidence="2" type="ORF">HMPREF0620_0395</name>
</gene>
<protein>
    <submittedName>
        <fullName evidence="2">Uncharacterized protein</fullName>
    </submittedName>
</protein>
<evidence type="ECO:0000256" key="1">
    <source>
        <dbReference type="SAM" id="MobiDB-lite"/>
    </source>
</evidence>
<comment type="caution">
    <text evidence="2">The sequence shown here is derived from an EMBL/GenBank/DDBJ whole genome shotgun (WGS) entry which is preliminary data.</text>
</comment>
<evidence type="ECO:0000313" key="3">
    <source>
        <dbReference type="Proteomes" id="UP000004946"/>
    </source>
</evidence>
<feature type="compositionally biased region" description="Basic and acidic residues" evidence="1">
    <location>
        <begin position="32"/>
        <end position="45"/>
    </location>
</feature>
<feature type="region of interest" description="Disordered" evidence="1">
    <location>
        <begin position="23"/>
        <end position="61"/>
    </location>
</feature>
<sequence length="80" mass="8641">MFTARSLDILGSSILKPLGVLPAPETMGVKESGQRVESRSSRAERGQAAAPLSGDRYDAEPGDVWPETWFEGWFTTSPSA</sequence>